<dbReference type="EMBL" id="KI964757">
    <property type="protein sequence ID" value="EUC29282.1"/>
    <property type="molecule type" value="Genomic_DNA"/>
</dbReference>
<dbReference type="HOGENOM" id="CLU_2670720_0_0_1"/>
<dbReference type="AlphaFoldDB" id="W6XPL5"/>
<dbReference type="Proteomes" id="UP000053841">
    <property type="component" value="Unassembled WGS sequence"/>
</dbReference>
<protein>
    <submittedName>
        <fullName evidence="1">Uncharacterized protein</fullName>
    </submittedName>
</protein>
<accession>W6XPL5</accession>
<keyword evidence="2" id="KW-1185">Reference proteome</keyword>
<organism evidence="1 2">
    <name type="scientific">Cochliobolus carbonum (strain 26-R-13)</name>
    <name type="common">Maize leaf spot fungus</name>
    <name type="synonym">Bipolaris zeicola</name>
    <dbReference type="NCBI Taxonomy" id="930089"/>
    <lineage>
        <taxon>Eukaryota</taxon>
        <taxon>Fungi</taxon>
        <taxon>Dikarya</taxon>
        <taxon>Ascomycota</taxon>
        <taxon>Pezizomycotina</taxon>
        <taxon>Dothideomycetes</taxon>
        <taxon>Pleosporomycetidae</taxon>
        <taxon>Pleosporales</taxon>
        <taxon>Pleosporineae</taxon>
        <taxon>Pleosporaceae</taxon>
        <taxon>Bipolaris</taxon>
    </lineage>
</organism>
<dbReference type="GeneID" id="19143489"/>
<proteinExistence type="predicted"/>
<name>W6XPL5_COCC2</name>
<gene>
    <name evidence="1" type="ORF">COCCADRAFT_106952</name>
</gene>
<dbReference type="OrthoDB" id="3777651at2759"/>
<sequence length="75" mass="8236">MRALLQTILSSDSPKECLSALFVPERGTFSSFSRKRKRGVSLRKHVAFIEDAASQAATTGDKYGASCPTTFPHFQ</sequence>
<evidence type="ECO:0000313" key="1">
    <source>
        <dbReference type="EMBL" id="EUC29282.1"/>
    </source>
</evidence>
<dbReference type="KEGG" id="bze:COCCADRAFT_106952"/>
<reference evidence="1 2" key="1">
    <citation type="journal article" date="2013" name="PLoS Genet.">
        <title>Comparative genome structure, secondary metabolite, and effector coding capacity across Cochliobolus pathogens.</title>
        <authorList>
            <person name="Condon B.J."/>
            <person name="Leng Y."/>
            <person name="Wu D."/>
            <person name="Bushley K.E."/>
            <person name="Ohm R.A."/>
            <person name="Otillar R."/>
            <person name="Martin J."/>
            <person name="Schackwitz W."/>
            <person name="Grimwood J."/>
            <person name="MohdZainudin N."/>
            <person name="Xue C."/>
            <person name="Wang R."/>
            <person name="Manning V.A."/>
            <person name="Dhillon B."/>
            <person name="Tu Z.J."/>
            <person name="Steffenson B.J."/>
            <person name="Salamov A."/>
            <person name="Sun H."/>
            <person name="Lowry S."/>
            <person name="LaButti K."/>
            <person name="Han J."/>
            <person name="Copeland A."/>
            <person name="Lindquist E."/>
            <person name="Barry K."/>
            <person name="Schmutz J."/>
            <person name="Baker S.E."/>
            <person name="Ciuffetti L.M."/>
            <person name="Grigoriev I.V."/>
            <person name="Zhong S."/>
            <person name="Turgeon B.G."/>
        </authorList>
    </citation>
    <scope>NUCLEOTIDE SEQUENCE [LARGE SCALE GENOMIC DNA]</scope>
    <source>
        <strain evidence="1 2">26-R-13</strain>
    </source>
</reference>
<dbReference type="RefSeq" id="XP_007716430.1">
    <property type="nucleotide sequence ID" value="XM_007718240.1"/>
</dbReference>
<evidence type="ECO:0000313" key="2">
    <source>
        <dbReference type="Proteomes" id="UP000053841"/>
    </source>
</evidence>